<dbReference type="InterPro" id="IPR000253">
    <property type="entry name" value="FHA_dom"/>
</dbReference>
<feature type="region of interest" description="Disordered" evidence="1">
    <location>
        <begin position="166"/>
        <end position="203"/>
    </location>
</feature>
<dbReference type="Pfam" id="PF13365">
    <property type="entry name" value="Trypsin_2"/>
    <property type="match status" value="1"/>
</dbReference>
<dbReference type="RefSeq" id="WP_077026700.1">
    <property type="nucleotide sequence ID" value="NZ_CP017641.1"/>
</dbReference>
<dbReference type="SUPFAM" id="SSF50494">
    <property type="entry name" value="Trypsin-like serine proteases"/>
    <property type="match status" value="1"/>
</dbReference>
<proteinExistence type="predicted"/>
<evidence type="ECO:0000313" key="4">
    <source>
        <dbReference type="Proteomes" id="UP000187735"/>
    </source>
</evidence>
<gene>
    <name evidence="3" type="ORF">Fuma_05209</name>
</gene>
<reference evidence="3 4" key="1">
    <citation type="journal article" date="2016" name="Front. Microbiol.">
        <title>Fuerstia marisgermanicae gen. nov., sp. nov., an Unusual Member of the Phylum Planctomycetes from the German Wadden Sea.</title>
        <authorList>
            <person name="Kohn T."/>
            <person name="Heuer A."/>
            <person name="Jogler M."/>
            <person name="Vollmers J."/>
            <person name="Boedeker C."/>
            <person name="Bunk B."/>
            <person name="Rast P."/>
            <person name="Borchert D."/>
            <person name="Glockner I."/>
            <person name="Freese H.M."/>
            <person name="Klenk H.P."/>
            <person name="Overmann J."/>
            <person name="Kaster A.K."/>
            <person name="Rohde M."/>
            <person name="Wiegand S."/>
            <person name="Jogler C."/>
        </authorList>
    </citation>
    <scope>NUCLEOTIDE SEQUENCE [LARGE SCALE GENOMIC DNA]</scope>
    <source>
        <strain evidence="3 4">NH11</strain>
    </source>
</reference>
<evidence type="ECO:0000313" key="3">
    <source>
        <dbReference type="EMBL" id="APZ95550.1"/>
    </source>
</evidence>
<dbReference type="SMART" id="SM00240">
    <property type="entry name" value="FHA"/>
    <property type="match status" value="1"/>
</dbReference>
<dbReference type="STRING" id="1891926.Fuma_05209"/>
<dbReference type="PROSITE" id="PS50006">
    <property type="entry name" value="FHA_DOMAIN"/>
    <property type="match status" value="1"/>
</dbReference>
<dbReference type="CDD" id="cd00060">
    <property type="entry name" value="FHA"/>
    <property type="match status" value="1"/>
</dbReference>
<name>A0A1P8WNB9_9PLAN</name>
<feature type="domain" description="FHA" evidence="2">
    <location>
        <begin position="9"/>
        <end position="58"/>
    </location>
</feature>
<dbReference type="Proteomes" id="UP000187735">
    <property type="component" value="Chromosome"/>
</dbReference>
<dbReference type="OrthoDB" id="9807521at2"/>
<dbReference type="Pfam" id="PF00498">
    <property type="entry name" value="FHA"/>
    <property type="match status" value="1"/>
</dbReference>
<dbReference type="InterPro" id="IPR009003">
    <property type="entry name" value="Peptidase_S1_PA"/>
</dbReference>
<feature type="compositionally biased region" description="Polar residues" evidence="1">
    <location>
        <begin position="178"/>
        <end position="201"/>
    </location>
</feature>
<dbReference type="EMBL" id="CP017641">
    <property type="protein sequence ID" value="APZ95550.1"/>
    <property type="molecule type" value="Genomic_DNA"/>
</dbReference>
<protein>
    <submittedName>
        <fullName evidence="3">FHA domain protein</fullName>
    </submittedName>
</protein>
<dbReference type="SUPFAM" id="SSF49879">
    <property type="entry name" value="SMAD/FHA domain"/>
    <property type="match status" value="1"/>
</dbReference>
<dbReference type="InterPro" id="IPR008984">
    <property type="entry name" value="SMAD_FHA_dom_sf"/>
</dbReference>
<dbReference type="AlphaFoldDB" id="A0A1P8WNB9"/>
<dbReference type="Gene3D" id="2.60.200.20">
    <property type="match status" value="1"/>
</dbReference>
<evidence type="ECO:0000259" key="2">
    <source>
        <dbReference type="PROSITE" id="PS50006"/>
    </source>
</evidence>
<organism evidence="3 4">
    <name type="scientific">Fuerstiella marisgermanici</name>
    <dbReference type="NCBI Taxonomy" id="1891926"/>
    <lineage>
        <taxon>Bacteria</taxon>
        <taxon>Pseudomonadati</taxon>
        <taxon>Planctomycetota</taxon>
        <taxon>Planctomycetia</taxon>
        <taxon>Planctomycetales</taxon>
        <taxon>Planctomycetaceae</taxon>
        <taxon>Fuerstiella</taxon>
    </lineage>
</organism>
<accession>A0A1P8WNB9</accession>
<sequence>MSNVDSKVITIGRASDNTVMLETANVSAHHARLTVSPNRIILEDLKSTNGTSIRTVENKTMRAIVTPGDSIFFGSAEYSVAEILQLAEQSTTPPSQTPVSTVTPEVTHASEFPNATIAVCATAITVAVLWLAFPKGGEAPADTAAATTIESRETAPEAILETAVAGMDESKQERPESGPTSEESQTVSGPTESSPSGNGEDNTAARFDAAEAIFVVFCRESESRTPFRVGTAFVINDGRVVTSASVIYSLRKLMKSSFTDPTLYSPTRKRWIAISQMRVHPKFEEITTQVDALPVTTENQKTMVALLKLRTAFDVGYFDIDEKLQVGLSLRDENLRPGQKLRVIGYPFDVNDPFFDASIPIKVEQLTVRADSLQFSNGVAAASLSARVDDHQTDQTNLAFIGSPILDASDLVIGLYVRPTPENQNIDAFDGSLVSQLAEEFSK</sequence>
<keyword evidence="4" id="KW-1185">Reference proteome</keyword>
<evidence type="ECO:0000256" key="1">
    <source>
        <dbReference type="SAM" id="MobiDB-lite"/>
    </source>
</evidence>
<dbReference type="KEGG" id="fmr:Fuma_05209"/>